<gene>
    <name evidence="1" type="ORF">EV644_11892</name>
</gene>
<reference evidence="1 2" key="1">
    <citation type="journal article" date="2015" name="Stand. Genomic Sci.">
        <title>Genomic Encyclopedia of Bacterial and Archaeal Type Strains, Phase III: the genomes of soil and plant-associated and newly described type strains.</title>
        <authorList>
            <person name="Whitman W.B."/>
            <person name="Woyke T."/>
            <person name="Klenk H.P."/>
            <person name="Zhou Y."/>
            <person name="Lilburn T.G."/>
            <person name="Beck B.J."/>
            <person name="De Vos P."/>
            <person name="Vandamme P."/>
            <person name="Eisen J.A."/>
            <person name="Garrity G."/>
            <person name="Hugenholtz P."/>
            <person name="Kyrpides N.C."/>
        </authorList>
    </citation>
    <scope>NUCLEOTIDE SEQUENCE [LARGE SCALE GENOMIC DNA]</scope>
    <source>
        <strain evidence="1 2">VKM Ac-2538</strain>
    </source>
</reference>
<evidence type="ECO:0000313" key="2">
    <source>
        <dbReference type="Proteomes" id="UP000295818"/>
    </source>
</evidence>
<keyword evidence="2" id="KW-1185">Reference proteome</keyword>
<accession>A0ABY2BEY2</accession>
<dbReference type="EMBL" id="SLWM01000018">
    <property type="protein sequence ID" value="TCO15548.1"/>
    <property type="molecule type" value="Genomic_DNA"/>
</dbReference>
<dbReference type="Proteomes" id="UP000295818">
    <property type="component" value="Unassembled WGS sequence"/>
</dbReference>
<dbReference type="RefSeq" id="WP_242001035.1">
    <property type="nucleotide sequence ID" value="NZ_SLWM01000018.1"/>
</dbReference>
<organism evidence="1 2">
    <name type="scientific">Kribbella orskensis</name>
    <dbReference type="NCBI Taxonomy" id="2512216"/>
    <lineage>
        <taxon>Bacteria</taxon>
        <taxon>Bacillati</taxon>
        <taxon>Actinomycetota</taxon>
        <taxon>Actinomycetes</taxon>
        <taxon>Propionibacteriales</taxon>
        <taxon>Kribbellaceae</taxon>
        <taxon>Kribbella</taxon>
    </lineage>
</organism>
<sequence>MAGYTATTTPEGARVYQRYGMPSYAVWSSGGIVYTLVGDLPSDVLGQVVAAFPHVPPPRVTAVQRMGTGLAKIASWLTPMGALSHKLG</sequence>
<evidence type="ECO:0000313" key="1">
    <source>
        <dbReference type="EMBL" id="TCO15548.1"/>
    </source>
</evidence>
<comment type="caution">
    <text evidence="1">The sequence shown here is derived from an EMBL/GenBank/DDBJ whole genome shotgun (WGS) entry which is preliminary data.</text>
</comment>
<protein>
    <submittedName>
        <fullName evidence="1">Uncharacterized protein</fullName>
    </submittedName>
</protein>
<name>A0ABY2BEY2_9ACTN</name>
<proteinExistence type="predicted"/>